<name>A0ABD0THD9_LOXSC</name>
<evidence type="ECO:0000259" key="1">
    <source>
        <dbReference type="Pfam" id="PF09588"/>
    </source>
</evidence>
<feature type="domain" description="YqaJ viral recombinase" evidence="1">
    <location>
        <begin position="247"/>
        <end position="374"/>
    </location>
</feature>
<proteinExistence type="predicted"/>
<accession>A0ABD0THD9</accession>
<dbReference type="AlphaFoldDB" id="A0ABD0THD9"/>
<gene>
    <name evidence="2" type="ORF">ABMA28_014583</name>
</gene>
<dbReference type="PANTHER" id="PTHR39953:SF1">
    <property type="entry name" value="RE54151P"/>
    <property type="match status" value="1"/>
</dbReference>
<dbReference type="EMBL" id="JBEDNZ010000005">
    <property type="protein sequence ID" value="KAL0842489.1"/>
    <property type="molecule type" value="Genomic_DNA"/>
</dbReference>
<dbReference type="InterPro" id="IPR019080">
    <property type="entry name" value="YqaJ_viral_recombinase"/>
</dbReference>
<dbReference type="CDD" id="cd22343">
    <property type="entry name" value="PDDEXK_lambda_exonuclease-like"/>
    <property type="match status" value="1"/>
</dbReference>
<dbReference type="InterPro" id="IPR011604">
    <property type="entry name" value="PDDEXK-like_dom_sf"/>
</dbReference>
<dbReference type="InterPro" id="IPR011335">
    <property type="entry name" value="Restrct_endonuc-II-like"/>
</dbReference>
<reference evidence="2 3" key="1">
    <citation type="submission" date="2024-06" db="EMBL/GenBank/DDBJ databases">
        <title>A chromosome-level genome assembly of beet webworm, Loxostege sticticalis.</title>
        <authorList>
            <person name="Zhang Y."/>
        </authorList>
    </citation>
    <scope>NUCLEOTIDE SEQUENCE [LARGE SCALE GENOMIC DNA]</scope>
    <source>
        <strain evidence="2">AQ028</strain>
        <tissue evidence="2">Male pupae</tissue>
    </source>
</reference>
<dbReference type="Proteomes" id="UP001549921">
    <property type="component" value="Unassembled WGS sequence"/>
</dbReference>
<dbReference type="GO" id="GO:0006281">
    <property type="term" value="P:DNA repair"/>
    <property type="evidence" value="ECO:0007669"/>
    <property type="project" value="UniProtKB-ARBA"/>
</dbReference>
<protein>
    <recommendedName>
        <fullName evidence="1">YqaJ viral recombinase domain-containing protein</fullName>
    </recommendedName>
</protein>
<dbReference type="Gene3D" id="3.90.320.10">
    <property type="match status" value="1"/>
</dbReference>
<organism evidence="2 3">
    <name type="scientific">Loxostege sticticalis</name>
    <name type="common">Beet webworm moth</name>
    <dbReference type="NCBI Taxonomy" id="481309"/>
    <lineage>
        <taxon>Eukaryota</taxon>
        <taxon>Metazoa</taxon>
        <taxon>Ecdysozoa</taxon>
        <taxon>Arthropoda</taxon>
        <taxon>Hexapoda</taxon>
        <taxon>Insecta</taxon>
        <taxon>Pterygota</taxon>
        <taxon>Neoptera</taxon>
        <taxon>Endopterygota</taxon>
        <taxon>Lepidoptera</taxon>
        <taxon>Glossata</taxon>
        <taxon>Ditrysia</taxon>
        <taxon>Pyraloidea</taxon>
        <taxon>Crambidae</taxon>
        <taxon>Pyraustinae</taxon>
        <taxon>Loxostege</taxon>
    </lineage>
</organism>
<dbReference type="Pfam" id="PF09588">
    <property type="entry name" value="YqaJ"/>
    <property type="match status" value="1"/>
</dbReference>
<evidence type="ECO:0000313" key="3">
    <source>
        <dbReference type="Proteomes" id="UP001549921"/>
    </source>
</evidence>
<dbReference type="SUPFAM" id="SSF52980">
    <property type="entry name" value="Restriction endonuclease-like"/>
    <property type="match status" value="1"/>
</dbReference>
<comment type="caution">
    <text evidence="2">The sequence shown here is derived from an EMBL/GenBank/DDBJ whole genome shotgun (WGS) entry which is preliminary data.</text>
</comment>
<evidence type="ECO:0000313" key="2">
    <source>
        <dbReference type="EMBL" id="KAL0842489.1"/>
    </source>
</evidence>
<dbReference type="PANTHER" id="PTHR39953">
    <property type="entry name" value="RE54151P"/>
    <property type="match status" value="1"/>
</dbReference>
<sequence>MELGFTKANSSNLPRVDLLMLGEFLASNKDFCSAEFRNVKTAVSSRPSYGDDAISYVQLKRDGNLCMVKSKICPEHKVHGKLYGVTLVVDEVNETVVSVECHDCVASQGGCKHAVAFLMWVHRRSEEPSVTSVECYWMKSKLSKVGTTIKYLTAKDLSNAKPSLPSNSVVFDKFIEEGRKRQLHNCELIKFQEDYVPDIVITFSMHKLVFKYKEKSCDTFLEKIVLTDADVKLIEEKTRQQSQSSVWYELRYGRITASRAYEFSRCSTSDGTLIALIMGGRIPDTHAMKRGRMLEDEVRETVSTKLGKTINKCGLFISKKYPMIAGSPDGVCEESIIEIKCPISSKTYKNYVNNGNPTKKYYAQMQLQMYLSGLHKGYFCVADCNYNINKNVNIICVKYDDKYVSEFILALVHSWKYNVYPLLYQSVV</sequence>